<accession>A0ABT8KU70</accession>
<feature type="transmembrane region" description="Helical" evidence="1">
    <location>
        <begin position="123"/>
        <end position="144"/>
    </location>
</feature>
<evidence type="ECO:0000313" key="3">
    <source>
        <dbReference type="Proteomes" id="UP001172082"/>
    </source>
</evidence>
<dbReference type="RefSeq" id="WP_346754346.1">
    <property type="nucleotide sequence ID" value="NZ_JAUJEA010000011.1"/>
</dbReference>
<organism evidence="2 3">
    <name type="scientific">Splendidivirga corallicola</name>
    <dbReference type="NCBI Taxonomy" id="3051826"/>
    <lineage>
        <taxon>Bacteria</taxon>
        <taxon>Pseudomonadati</taxon>
        <taxon>Bacteroidota</taxon>
        <taxon>Cytophagia</taxon>
        <taxon>Cytophagales</taxon>
        <taxon>Splendidivirgaceae</taxon>
        <taxon>Splendidivirga</taxon>
    </lineage>
</organism>
<name>A0ABT8KU70_9BACT</name>
<sequence>MPEIQINYLAVIIAVVANFILGFIWYTPLFGRIWAKEMGFDPDEKPPGSVMARGMIFMVIGNFFLAYVFAHNIAVWDPETWGLGPSEMSNIANIASAAFFTWLGFFLPVDLGAVAWEKKSWKLFGINTSYHFLSLVVVAAILIYM</sequence>
<keyword evidence="1" id="KW-1133">Transmembrane helix</keyword>
<gene>
    <name evidence="2" type="ORF">QQ008_23220</name>
</gene>
<feature type="transmembrane region" description="Helical" evidence="1">
    <location>
        <begin position="90"/>
        <end position="111"/>
    </location>
</feature>
<proteinExistence type="predicted"/>
<feature type="transmembrane region" description="Helical" evidence="1">
    <location>
        <begin position="50"/>
        <end position="70"/>
    </location>
</feature>
<evidence type="ECO:0000313" key="2">
    <source>
        <dbReference type="EMBL" id="MDN5204322.1"/>
    </source>
</evidence>
<dbReference type="InterPro" id="IPR013879">
    <property type="entry name" value="DUF1761"/>
</dbReference>
<dbReference type="Proteomes" id="UP001172082">
    <property type="component" value="Unassembled WGS sequence"/>
</dbReference>
<protein>
    <submittedName>
        <fullName evidence="2">DUF1761 domain-containing protein</fullName>
    </submittedName>
</protein>
<evidence type="ECO:0000256" key="1">
    <source>
        <dbReference type="SAM" id="Phobius"/>
    </source>
</evidence>
<keyword evidence="1" id="KW-0812">Transmembrane</keyword>
<keyword evidence="1" id="KW-0472">Membrane</keyword>
<dbReference type="Pfam" id="PF08570">
    <property type="entry name" value="DUF1761"/>
    <property type="match status" value="1"/>
</dbReference>
<keyword evidence="3" id="KW-1185">Reference proteome</keyword>
<reference evidence="2" key="1">
    <citation type="submission" date="2023-06" db="EMBL/GenBank/DDBJ databases">
        <title>Genomic of Parafulvivirga corallium.</title>
        <authorList>
            <person name="Wang G."/>
        </authorList>
    </citation>
    <scope>NUCLEOTIDE SEQUENCE</scope>
    <source>
        <strain evidence="2">BMA10</strain>
    </source>
</reference>
<feature type="transmembrane region" description="Helical" evidence="1">
    <location>
        <begin position="6"/>
        <end position="29"/>
    </location>
</feature>
<dbReference type="EMBL" id="JAUJEA010000011">
    <property type="protein sequence ID" value="MDN5204322.1"/>
    <property type="molecule type" value="Genomic_DNA"/>
</dbReference>
<comment type="caution">
    <text evidence="2">The sequence shown here is derived from an EMBL/GenBank/DDBJ whole genome shotgun (WGS) entry which is preliminary data.</text>
</comment>